<organism evidence="1 2">
    <name type="scientific">Dunaliella salina</name>
    <name type="common">Green alga</name>
    <name type="synonym">Protococcus salinus</name>
    <dbReference type="NCBI Taxonomy" id="3046"/>
    <lineage>
        <taxon>Eukaryota</taxon>
        <taxon>Viridiplantae</taxon>
        <taxon>Chlorophyta</taxon>
        <taxon>core chlorophytes</taxon>
        <taxon>Chlorophyceae</taxon>
        <taxon>CS clade</taxon>
        <taxon>Chlamydomonadales</taxon>
        <taxon>Dunaliellaceae</taxon>
        <taxon>Dunaliella</taxon>
    </lineage>
</organism>
<dbReference type="Proteomes" id="UP000815325">
    <property type="component" value="Unassembled WGS sequence"/>
</dbReference>
<keyword evidence="2" id="KW-1185">Reference proteome</keyword>
<sequence length="95" mass="10121">MLSNDQRVGSRTPTGDPAWVTPRVLEGGFAVPGDRLAGGALCDHELVLLQQLQGAGQAKHDAAGVLPRAQELMQAAREVSLQASQRMWLHACPLP</sequence>
<reference evidence="1" key="1">
    <citation type="submission" date="2017-08" db="EMBL/GenBank/DDBJ databases">
        <authorList>
            <person name="Polle J.E."/>
            <person name="Barry K."/>
            <person name="Cushman J."/>
            <person name="Schmutz J."/>
            <person name="Tran D."/>
            <person name="Hathwaick L.T."/>
            <person name="Yim W.C."/>
            <person name="Jenkins J."/>
            <person name="Mckie-Krisberg Z.M."/>
            <person name="Prochnik S."/>
            <person name="Lindquist E."/>
            <person name="Dockter R.B."/>
            <person name="Adam C."/>
            <person name="Molina H."/>
            <person name="Bunkerborg J."/>
            <person name="Jin E."/>
            <person name="Buchheim M."/>
            <person name="Magnuson J."/>
        </authorList>
    </citation>
    <scope>NUCLEOTIDE SEQUENCE</scope>
    <source>
        <strain evidence="1">CCAP 19/18</strain>
    </source>
</reference>
<protein>
    <submittedName>
        <fullName evidence="1">Uncharacterized protein</fullName>
    </submittedName>
</protein>
<evidence type="ECO:0000313" key="1">
    <source>
        <dbReference type="EMBL" id="KAF5841754.1"/>
    </source>
</evidence>
<evidence type="ECO:0000313" key="2">
    <source>
        <dbReference type="Proteomes" id="UP000815325"/>
    </source>
</evidence>
<comment type="caution">
    <text evidence="1">The sequence shown here is derived from an EMBL/GenBank/DDBJ whole genome shotgun (WGS) entry which is preliminary data.</text>
</comment>
<proteinExistence type="predicted"/>
<accession>A0ABQ7H4H9</accession>
<dbReference type="EMBL" id="MU069477">
    <property type="protein sequence ID" value="KAF5841754.1"/>
    <property type="molecule type" value="Genomic_DNA"/>
</dbReference>
<name>A0ABQ7H4H9_DUNSA</name>
<gene>
    <name evidence="1" type="ORF">DUNSADRAFT_11313</name>
</gene>